<sequence length="220" mass="24362">MKALEDRIRTILHETQAEQIELAEAAGVTKGTVTQWLDGKIKSIKLEYAVGIQKRWGYNPVWIVMGQGKKKSSGFSNVRGAEIGSRRVPLISYVQAGKMSEAVNPFPPGAAFEYLLTDLDLSDGAFALEIDGLSMAPEFNPGDRVIVEPALTPRPGDCVVAKNGHEEATFKRYRVRGINAAGQEVFELVPLNPDYPTINSEHEPVTIIAVMVEHRRYRKK</sequence>
<dbReference type="Gene3D" id="1.10.260.40">
    <property type="entry name" value="lambda repressor-like DNA-binding domains"/>
    <property type="match status" value="1"/>
</dbReference>
<evidence type="ECO:0000313" key="7">
    <source>
        <dbReference type="Proteomes" id="UP000029590"/>
    </source>
</evidence>
<dbReference type="InterPro" id="IPR036286">
    <property type="entry name" value="LexA/Signal_pep-like_sf"/>
</dbReference>
<dbReference type="PANTHER" id="PTHR40661">
    <property type="match status" value="1"/>
</dbReference>
<organism evidence="5 7">
    <name type="scientific">Burkholderia gladioli</name>
    <name type="common">Pseudomonas marginata</name>
    <name type="synonym">Phytomonas marginata</name>
    <dbReference type="NCBI Taxonomy" id="28095"/>
    <lineage>
        <taxon>Bacteria</taxon>
        <taxon>Pseudomonadati</taxon>
        <taxon>Pseudomonadota</taxon>
        <taxon>Betaproteobacteria</taxon>
        <taxon>Burkholderiales</taxon>
        <taxon>Burkholderiaceae</taxon>
        <taxon>Burkholderia</taxon>
    </lineage>
</organism>
<dbReference type="CDD" id="cd06529">
    <property type="entry name" value="S24_LexA-like"/>
    <property type="match status" value="1"/>
</dbReference>
<comment type="caution">
    <text evidence="5">The sequence shown here is derived from an EMBL/GenBank/DDBJ whole genome shotgun (WGS) entry which is preliminary data.</text>
</comment>
<keyword evidence="1" id="KW-0805">Transcription regulation</keyword>
<dbReference type="InterPro" id="IPR010982">
    <property type="entry name" value="Lambda_DNA-bd_dom_sf"/>
</dbReference>
<keyword evidence="3" id="KW-0804">Transcription</keyword>
<proteinExistence type="predicted"/>
<dbReference type="PANTHER" id="PTHR40661:SF3">
    <property type="entry name" value="FELS-1 PROPHAGE TRANSCRIPTIONAL REGULATOR"/>
    <property type="match status" value="1"/>
</dbReference>
<reference evidence="5 7" key="1">
    <citation type="submission" date="2014-04" db="EMBL/GenBank/DDBJ databases">
        <authorList>
            <person name="Bishop-Lilly K.A."/>
            <person name="Broomall S.M."/>
            <person name="Chain P.S."/>
            <person name="Chertkov O."/>
            <person name="Coyne S.R."/>
            <person name="Daligault H.E."/>
            <person name="Davenport K.W."/>
            <person name="Erkkila T."/>
            <person name="Frey K.G."/>
            <person name="Gibbons H.S."/>
            <person name="Gu W."/>
            <person name="Jaissle J."/>
            <person name="Johnson S.L."/>
            <person name="Koroleva G.I."/>
            <person name="Ladner J.T."/>
            <person name="Lo C.-C."/>
            <person name="Minogue T.D."/>
            <person name="Munk C."/>
            <person name="Palacios G.F."/>
            <person name="Redden C.L."/>
            <person name="Rosenzweig C.N."/>
            <person name="Scholz M.B."/>
            <person name="Teshima H."/>
            <person name="Xu Y."/>
        </authorList>
    </citation>
    <scope>NUCLEOTIDE SEQUENCE [LARGE SCALE GENOMIC DNA]</scope>
    <source>
        <strain evidence="5">Gladioli</strain>
        <strain evidence="7">gladioli</strain>
    </source>
</reference>
<dbReference type="GO" id="GO:0003677">
    <property type="term" value="F:DNA binding"/>
    <property type="evidence" value="ECO:0007669"/>
    <property type="project" value="UniProtKB-KW"/>
</dbReference>
<dbReference type="AlphaFoldDB" id="A0AAW3ERA8"/>
<dbReference type="RefSeq" id="WP_036051802.1">
    <property type="nucleotide sequence ID" value="NZ_CADEVX010000008.1"/>
</dbReference>
<gene>
    <name evidence="5" type="ORF">DM48_5808</name>
    <name evidence="6" type="ORF">DM48_5860</name>
</gene>
<evidence type="ECO:0000259" key="4">
    <source>
        <dbReference type="Pfam" id="PF00717"/>
    </source>
</evidence>
<name>A0AAW3ERA8_BURGA</name>
<accession>A0AAW3ERA8</accession>
<evidence type="ECO:0000313" key="5">
    <source>
        <dbReference type="EMBL" id="KGC09655.1"/>
    </source>
</evidence>
<evidence type="ECO:0000256" key="1">
    <source>
        <dbReference type="ARBA" id="ARBA00023015"/>
    </source>
</evidence>
<evidence type="ECO:0000256" key="2">
    <source>
        <dbReference type="ARBA" id="ARBA00023125"/>
    </source>
</evidence>
<dbReference type="Pfam" id="PF00717">
    <property type="entry name" value="Peptidase_S24"/>
    <property type="match status" value="1"/>
</dbReference>
<dbReference type="EMBL" id="JPGG01000018">
    <property type="protein sequence ID" value="KGC09655.1"/>
    <property type="molecule type" value="Genomic_DNA"/>
</dbReference>
<dbReference type="Proteomes" id="UP000029590">
    <property type="component" value="Unassembled WGS sequence"/>
</dbReference>
<dbReference type="SUPFAM" id="SSF47413">
    <property type="entry name" value="lambda repressor-like DNA-binding domains"/>
    <property type="match status" value="1"/>
</dbReference>
<dbReference type="KEGG" id="bgo:BM43_3036"/>
<evidence type="ECO:0000313" key="6">
    <source>
        <dbReference type="EMBL" id="KGC10510.1"/>
    </source>
</evidence>
<dbReference type="SUPFAM" id="SSF51306">
    <property type="entry name" value="LexA/Signal peptidase"/>
    <property type="match status" value="1"/>
</dbReference>
<dbReference type="EMBL" id="JPGG01000018">
    <property type="protein sequence ID" value="KGC10510.1"/>
    <property type="molecule type" value="Genomic_DNA"/>
</dbReference>
<dbReference type="InterPro" id="IPR015927">
    <property type="entry name" value="Peptidase_S24_S26A/B/C"/>
</dbReference>
<evidence type="ECO:0000256" key="3">
    <source>
        <dbReference type="ARBA" id="ARBA00023163"/>
    </source>
</evidence>
<keyword evidence="2" id="KW-0238">DNA-binding</keyword>
<protein>
    <submittedName>
        <fullName evidence="5">Peptidase S24-like family protein</fullName>
    </submittedName>
</protein>
<dbReference type="InterPro" id="IPR039418">
    <property type="entry name" value="LexA-like"/>
</dbReference>
<feature type="domain" description="Peptidase S24/S26A/S26B/S26C" evidence="4">
    <location>
        <begin position="89"/>
        <end position="212"/>
    </location>
</feature>
<dbReference type="Gene3D" id="2.10.109.10">
    <property type="entry name" value="Umud Fragment, subunit A"/>
    <property type="match status" value="1"/>
</dbReference>